<dbReference type="PANTHER" id="PTHR48043">
    <property type="entry name" value="EG:EG0003.4 PROTEIN-RELATED"/>
    <property type="match status" value="1"/>
</dbReference>
<dbReference type="Proteomes" id="UP000046393">
    <property type="component" value="Unplaced"/>
</dbReference>
<evidence type="ECO:0000256" key="5">
    <source>
        <dbReference type="ARBA" id="ARBA00047475"/>
    </source>
</evidence>
<dbReference type="Pfam" id="PF00201">
    <property type="entry name" value="UDPGT"/>
    <property type="match status" value="1"/>
</dbReference>
<keyword evidence="4" id="KW-0808">Transferase</keyword>
<comment type="similarity">
    <text evidence="1">Belongs to the UDP-glycosyltransferase family.</text>
</comment>
<evidence type="ECO:0000313" key="6">
    <source>
        <dbReference type="Proteomes" id="UP000046393"/>
    </source>
</evidence>
<reference evidence="7" key="1">
    <citation type="submission" date="2017-02" db="UniProtKB">
        <authorList>
            <consortium name="WormBaseParasite"/>
        </authorList>
    </citation>
    <scope>IDENTIFICATION</scope>
</reference>
<dbReference type="PANTHER" id="PTHR48043:SF23">
    <property type="entry name" value="UDP-GLUCURONOSYLTRANSFERASE"/>
    <property type="match status" value="1"/>
</dbReference>
<accession>A0A0N5ACR0</accession>
<evidence type="ECO:0000256" key="3">
    <source>
        <dbReference type="ARBA" id="ARBA00022676"/>
    </source>
</evidence>
<proteinExistence type="inferred from homology"/>
<keyword evidence="3" id="KW-0328">Glycosyltransferase</keyword>
<evidence type="ECO:0000313" key="7">
    <source>
        <dbReference type="WBParaSite" id="SMUV_0000193901-mRNA-1"/>
    </source>
</evidence>
<dbReference type="InterPro" id="IPR002213">
    <property type="entry name" value="UDP_glucos_trans"/>
</dbReference>
<evidence type="ECO:0000256" key="1">
    <source>
        <dbReference type="ARBA" id="ARBA00009995"/>
    </source>
</evidence>
<protein>
    <recommendedName>
        <fullName evidence="2">glucuronosyltransferase</fullName>
        <ecNumber evidence="2">2.4.1.17</ecNumber>
    </recommendedName>
</protein>
<keyword evidence="6" id="KW-1185">Reference proteome</keyword>
<dbReference type="WBParaSite" id="SMUV_0000193901-mRNA-1">
    <property type="protein sequence ID" value="SMUV_0000193901-mRNA-1"/>
    <property type="gene ID" value="SMUV_0000193901"/>
</dbReference>
<dbReference type="AlphaFoldDB" id="A0A0N5ACR0"/>
<dbReference type="EC" id="2.4.1.17" evidence="2"/>
<comment type="catalytic activity">
    <reaction evidence="5">
        <text>glucuronate acceptor + UDP-alpha-D-glucuronate = acceptor beta-D-glucuronoside + UDP + H(+)</text>
        <dbReference type="Rhea" id="RHEA:21032"/>
        <dbReference type="ChEBI" id="CHEBI:15378"/>
        <dbReference type="ChEBI" id="CHEBI:58052"/>
        <dbReference type="ChEBI" id="CHEBI:58223"/>
        <dbReference type="ChEBI" id="CHEBI:132367"/>
        <dbReference type="ChEBI" id="CHEBI:132368"/>
        <dbReference type="EC" id="2.4.1.17"/>
    </reaction>
</comment>
<sequence>MENQAEFFHVDSTVLSDDDAVEKFRREKFDLGVTELIEPCGLAYFHKIGLQKYVTTDSLTLNEYITKPLGIESNPTIFSPLSDNMSYLQRLKNLSFYILTHVLEHFTWSHEYTKVYNRHLADYDPKKAIQKSAFVMVNSEEYLDYPRPITHKIIYIGGIGVSQPKPLNKYYQKLLDNLKNGAVFVSFGSILRSETMPLEKKEQFLQTFRNFPEVIFFKIT</sequence>
<dbReference type="STRING" id="451379.A0A0N5ACR0"/>
<dbReference type="InterPro" id="IPR050271">
    <property type="entry name" value="UDP-glycosyltransferase"/>
</dbReference>
<organism evidence="6 7">
    <name type="scientific">Syphacia muris</name>
    <dbReference type="NCBI Taxonomy" id="451379"/>
    <lineage>
        <taxon>Eukaryota</taxon>
        <taxon>Metazoa</taxon>
        <taxon>Ecdysozoa</taxon>
        <taxon>Nematoda</taxon>
        <taxon>Chromadorea</taxon>
        <taxon>Rhabditida</taxon>
        <taxon>Spirurina</taxon>
        <taxon>Oxyuridomorpha</taxon>
        <taxon>Oxyuroidea</taxon>
        <taxon>Oxyuridae</taxon>
        <taxon>Syphacia</taxon>
    </lineage>
</organism>
<dbReference type="GO" id="GO:0015020">
    <property type="term" value="F:glucuronosyltransferase activity"/>
    <property type="evidence" value="ECO:0007669"/>
    <property type="project" value="UniProtKB-EC"/>
</dbReference>
<dbReference type="SUPFAM" id="SSF53756">
    <property type="entry name" value="UDP-Glycosyltransferase/glycogen phosphorylase"/>
    <property type="match status" value="1"/>
</dbReference>
<evidence type="ECO:0000256" key="2">
    <source>
        <dbReference type="ARBA" id="ARBA00012544"/>
    </source>
</evidence>
<evidence type="ECO:0000256" key="4">
    <source>
        <dbReference type="ARBA" id="ARBA00022679"/>
    </source>
</evidence>
<name>A0A0N5ACR0_9BILA</name>